<evidence type="ECO:0000259" key="2">
    <source>
        <dbReference type="PROSITE" id="PS50102"/>
    </source>
</evidence>
<dbReference type="PROSITE" id="PS50102">
    <property type="entry name" value="RRM"/>
    <property type="match status" value="1"/>
</dbReference>
<proteinExistence type="predicted"/>
<keyword evidence="3" id="KW-0808">Transferase</keyword>
<protein>
    <submittedName>
        <fullName evidence="3">RNA-directed DNA polymerase, eukaryota</fullName>
    </submittedName>
</protein>
<dbReference type="InterPro" id="IPR012677">
    <property type="entry name" value="Nucleotide-bd_a/b_plait_sf"/>
</dbReference>
<evidence type="ECO:0000313" key="3">
    <source>
        <dbReference type="EMBL" id="GJT23254.1"/>
    </source>
</evidence>
<dbReference type="InterPro" id="IPR035979">
    <property type="entry name" value="RBD_domain_sf"/>
</dbReference>
<name>A0ABQ5C9L6_9ASTR</name>
<keyword evidence="3" id="KW-0695">RNA-directed DNA polymerase</keyword>
<sequence>MMHYFCSNADHTRLISKSIFITNFPDSTTSKDLWNLCQPYGMVVDIFIPNRKSKSGKRFAFIRFIKVDNIDRLVGEFMTPLWIGRFHLHANVVRFDRPPKYASRSSHPVNPKPDNHVSPVVTSFVSAVKAKERIVWVDIEGVPLHAWSRSTFFKIGSKWGDVLELEDDHDDLFARKRLCVICLKSDHLKTFTKLFIVRMLNLLKEGSRVEWRRIVSIRIQSTNGHKHEKEVFDDAEVLESTVNLDGGGEDLFWIFLMEMYKFGQNNGFFHGRHARRIWRILWIKGVDGILRMICLSLIAQGLGSKAKKDWIRELITKHKVSFLSIQETKMELISAMDVKQLWASFIKASHYLLIILLPCMGRGFPNQLKLPCDFSSSSNLFILSKCCGDTHSSLIVRLNGECSGHGRLQQKSGSAFLPKWQILDGPFILSELLSWSWIRVVIISGKRIFYFSHCSPSSEFQFHRGMKQWGSFGFHFVYVLIMEYLHLSFSSGAVEAGSLLESRLVLLFSDLPTYFTADDAEFLWGSGLIIILKDWQGWFKQLRLGAKSKEVLEGVFYVSWWSLWNFKNHLLFADFNPRKDAIFDEIVLRSFNWCLARAVSGTVSAASAVSGTTKRWQEQFLTEAKVIFRS</sequence>
<gene>
    <name evidence="3" type="ORF">Tco_0893191</name>
</gene>
<feature type="domain" description="RRM" evidence="2">
    <location>
        <begin position="17"/>
        <end position="100"/>
    </location>
</feature>
<dbReference type="Gene3D" id="3.30.70.330">
    <property type="match status" value="1"/>
</dbReference>
<comment type="caution">
    <text evidence="3">The sequence shown here is derived from an EMBL/GenBank/DDBJ whole genome shotgun (WGS) entry which is preliminary data.</text>
</comment>
<dbReference type="InterPro" id="IPR000504">
    <property type="entry name" value="RRM_dom"/>
</dbReference>
<keyword evidence="4" id="KW-1185">Reference proteome</keyword>
<evidence type="ECO:0000313" key="4">
    <source>
        <dbReference type="Proteomes" id="UP001151760"/>
    </source>
</evidence>
<accession>A0ABQ5C9L6</accession>
<keyword evidence="1" id="KW-0694">RNA-binding</keyword>
<dbReference type="CDD" id="cd00590">
    <property type="entry name" value="RRM_SF"/>
    <property type="match status" value="1"/>
</dbReference>
<dbReference type="SUPFAM" id="SSF54928">
    <property type="entry name" value="RNA-binding domain, RBD"/>
    <property type="match status" value="1"/>
</dbReference>
<organism evidence="3 4">
    <name type="scientific">Tanacetum coccineum</name>
    <dbReference type="NCBI Taxonomy" id="301880"/>
    <lineage>
        <taxon>Eukaryota</taxon>
        <taxon>Viridiplantae</taxon>
        <taxon>Streptophyta</taxon>
        <taxon>Embryophyta</taxon>
        <taxon>Tracheophyta</taxon>
        <taxon>Spermatophyta</taxon>
        <taxon>Magnoliopsida</taxon>
        <taxon>eudicotyledons</taxon>
        <taxon>Gunneridae</taxon>
        <taxon>Pentapetalae</taxon>
        <taxon>asterids</taxon>
        <taxon>campanulids</taxon>
        <taxon>Asterales</taxon>
        <taxon>Asteraceae</taxon>
        <taxon>Asteroideae</taxon>
        <taxon>Anthemideae</taxon>
        <taxon>Anthemidinae</taxon>
        <taxon>Tanacetum</taxon>
    </lineage>
</organism>
<keyword evidence="3" id="KW-0548">Nucleotidyltransferase</keyword>
<dbReference type="Pfam" id="PF00076">
    <property type="entry name" value="RRM_1"/>
    <property type="match status" value="1"/>
</dbReference>
<dbReference type="EMBL" id="BQNB010014040">
    <property type="protein sequence ID" value="GJT23254.1"/>
    <property type="molecule type" value="Genomic_DNA"/>
</dbReference>
<reference evidence="3" key="1">
    <citation type="journal article" date="2022" name="Int. J. Mol. Sci.">
        <title>Draft Genome of Tanacetum Coccineum: Genomic Comparison of Closely Related Tanacetum-Family Plants.</title>
        <authorList>
            <person name="Yamashiro T."/>
            <person name="Shiraishi A."/>
            <person name="Nakayama K."/>
            <person name="Satake H."/>
        </authorList>
    </citation>
    <scope>NUCLEOTIDE SEQUENCE</scope>
</reference>
<evidence type="ECO:0000256" key="1">
    <source>
        <dbReference type="PROSITE-ProRule" id="PRU00176"/>
    </source>
</evidence>
<reference evidence="3" key="2">
    <citation type="submission" date="2022-01" db="EMBL/GenBank/DDBJ databases">
        <authorList>
            <person name="Yamashiro T."/>
            <person name="Shiraishi A."/>
            <person name="Satake H."/>
            <person name="Nakayama K."/>
        </authorList>
    </citation>
    <scope>NUCLEOTIDE SEQUENCE</scope>
</reference>
<dbReference type="Proteomes" id="UP001151760">
    <property type="component" value="Unassembled WGS sequence"/>
</dbReference>
<dbReference type="SMART" id="SM00360">
    <property type="entry name" value="RRM"/>
    <property type="match status" value="1"/>
</dbReference>
<dbReference type="GO" id="GO:0003964">
    <property type="term" value="F:RNA-directed DNA polymerase activity"/>
    <property type="evidence" value="ECO:0007669"/>
    <property type="project" value="UniProtKB-KW"/>
</dbReference>